<accession>A0A2I0U8E3</accession>
<sequence>MTSLRLAPGQESISAQKQAGGHEEFTLEAGPNRSNECPRDEAVNAFILLKVDKLVDRVVTWLLAFNEIKLAFAR</sequence>
<dbReference type="Proteomes" id="UP000233556">
    <property type="component" value="Unassembled WGS sequence"/>
</dbReference>
<feature type="region of interest" description="Disordered" evidence="1">
    <location>
        <begin position="1"/>
        <end position="36"/>
    </location>
</feature>
<organism evidence="2 3">
    <name type="scientific">Limosa lapponica baueri</name>
    <dbReference type="NCBI Taxonomy" id="1758121"/>
    <lineage>
        <taxon>Eukaryota</taxon>
        <taxon>Metazoa</taxon>
        <taxon>Chordata</taxon>
        <taxon>Craniata</taxon>
        <taxon>Vertebrata</taxon>
        <taxon>Euteleostomi</taxon>
        <taxon>Archelosauria</taxon>
        <taxon>Archosauria</taxon>
        <taxon>Dinosauria</taxon>
        <taxon>Saurischia</taxon>
        <taxon>Theropoda</taxon>
        <taxon>Coelurosauria</taxon>
        <taxon>Aves</taxon>
        <taxon>Neognathae</taxon>
        <taxon>Neoaves</taxon>
        <taxon>Charadriiformes</taxon>
        <taxon>Scolopacidae</taxon>
        <taxon>Limosa</taxon>
    </lineage>
</organism>
<evidence type="ECO:0000313" key="2">
    <source>
        <dbReference type="EMBL" id="PKU42291.1"/>
    </source>
</evidence>
<reference evidence="3" key="2">
    <citation type="submission" date="2017-12" db="EMBL/GenBank/DDBJ databases">
        <title>Genome sequence of the Bar-tailed Godwit (Limosa lapponica baueri).</title>
        <authorList>
            <person name="Lima N.C.B."/>
            <person name="Parody-Merino A.M."/>
            <person name="Battley P.F."/>
            <person name="Fidler A.E."/>
            <person name="Prosdocimi F."/>
        </authorList>
    </citation>
    <scope>NUCLEOTIDE SEQUENCE [LARGE SCALE GENOMIC DNA]</scope>
</reference>
<dbReference type="AlphaFoldDB" id="A0A2I0U8E3"/>
<dbReference type="EMBL" id="KZ506009">
    <property type="protein sequence ID" value="PKU42291.1"/>
    <property type="molecule type" value="Genomic_DNA"/>
</dbReference>
<evidence type="ECO:0000313" key="3">
    <source>
        <dbReference type="Proteomes" id="UP000233556"/>
    </source>
</evidence>
<name>A0A2I0U8E3_LIMLA</name>
<gene>
    <name evidence="2" type="ORF">llap_7399</name>
</gene>
<reference evidence="3" key="1">
    <citation type="submission" date="2017-11" db="EMBL/GenBank/DDBJ databases">
        <authorList>
            <person name="Lima N.C."/>
            <person name="Parody-Merino A.M."/>
            <person name="Battley P.F."/>
            <person name="Fidler A.E."/>
            <person name="Prosdocimi F."/>
        </authorList>
    </citation>
    <scope>NUCLEOTIDE SEQUENCE [LARGE SCALE GENOMIC DNA]</scope>
</reference>
<protein>
    <submittedName>
        <fullName evidence="2">Uncharacterized protein</fullName>
    </submittedName>
</protein>
<keyword evidence="3" id="KW-1185">Reference proteome</keyword>
<evidence type="ECO:0000256" key="1">
    <source>
        <dbReference type="SAM" id="MobiDB-lite"/>
    </source>
</evidence>
<proteinExistence type="predicted"/>